<feature type="transmembrane region" description="Helical" evidence="1">
    <location>
        <begin position="48"/>
        <end position="63"/>
    </location>
</feature>
<proteinExistence type="predicted"/>
<gene>
    <name evidence="2" type="ORF">VNO78_34981</name>
</gene>
<name>A0AAN9RM03_PSOTE</name>
<keyword evidence="1" id="KW-0472">Membrane</keyword>
<evidence type="ECO:0000313" key="2">
    <source>
        <dbReference type="EMBL" id="KAK7376127.1"/>
    </source>
</evidence>
<accession>A0AAN9RM03</accession>
<keyword evidence="1" id="KW-1133">Transmembrane helix</keyword>
<dbReference type="Pfam" id="PF11833">
    <property type="entry name" value="CPP1-like"/>
    <property type="match status" value="1"/>
</dbReference>
<reference evidence="2 3" key="1">
    <citation type="submission" date="2024-01" db="EMBL/GenBank/DDBJ databases">
        <title>The genomes of 5 underutilized Papilionoideae crops provide insights into root nodulation and disease resistanc.</title>
        <authorList>
            <person name="Jiang F."/>
        </authorList>
    </citation>
    <scope>NUCLEOTIDE SEQUENCE [LARGE SCALE GENOMIC DNA]</scope>
    <source>
        <strain evidence="2">DUOXIRENSHENG_FW03</strain>
        <tissue evidence="2">Leaves</tissue>
    </source>
</reference>
<comment type="caution">
    <text evidence="2">The sequence shown here is derived from an EMBL/GenBank/DDBJ whole genome shotgun (WGS) entry which is preliminary data.</text>
</comment>
<keyword evidence="1" id="KW-0812">Transmembrane</keyword>
<feature type="transmembrane region" description="Helical" evidence="1">
    <location>
        <begin position="24"/>
        <end position="42"/>
    </location>
</feature>
<dbReference type="PANTHER" id="PTHR33372:SF11">
    <property type="entry name" value="DNAJ (DUF3353)"/>
    <property type="match status" value="1"/>
</dbReference>
<organism evidence="2 3">
    <name type="scientific">Psophocarpus tetragonolobus</name>
    <name type="common">Winged bean</name>
    <name type="synonym">Dolichos tetragonolobus</name>
    <dbReference type="NCBI Taxonomy" id="3891"/>
    <lineage>
        <taxon>Eukaryota</taxon>
        <taxon>Viridiplantae</taxon>
        <taxon>Streptophyta</taxon>
        <taxon>Embryophyta</taxon>
        <taxon>Tracheophyta</taxon>
        <taxon>Spermatophyta</taxon>
        <taxon>Magnoliopsida</taxon>
        <taxon>eudicotyledons</taxon>
        <taxon>Gunneridae</taxon>
        <taxon>Pentapetalae</taxon>
        <taxon>rosids</taxon>
        <taxon>fabids</taxon>
        <taxon>Fabales</taxon>
        <taxon>Fabaceae</taxon>
        <taxon>Papilionoideae</taxon>
        <taxon>50 kb inversion clade</taxon>
        <taxon>NPAAA clade</taxon>
        <taxon>indigoferoid/millettioid clade</taxon>
        <taxon>Phaseoleae</taxon>
        <taxon>Psophocarpus</taxon>
    </lineage>
</organism>
<sequence length="175" mass="19504">MREVNQSKFVQAVRGRFQTPSTKFIIKTSLAFLVLGVFTVLFPTEEGPTLQVAISLIATMYFIHDRLKSKFRVSLYGYVAVMIGAFGFSWLLGTNLLDGVSEGRRPVVVVEVEAMAEKVPAIESKVELGAIVAREQRMLWQKQSFAGIGSYDRNKSEFTITIGSHFQGEFVTEVA</sequence>
<dbReference type="GO" id="GO:0031969">
    <property type="term" value="C:chloroplast membrane"/>
    <property type="evidence" value="ECO:0007669"/>
    <property type="project" value="TreeGrafter"/>
</dbReference>
<dbReference type="EMBL" id="JAYMYS010000033">
    <property type="protein sequence ID" value="KAK7376127.1"/>
    <property type="molecule type" value="Genomic_DNA"/>
</dbReference>
<protein>
    <submittedName>
        <fullName evidence="2">Uncharacterized protein</fullName>
    </submittedName>
</protein>
<dbReference type="PANTHER" id="PTHR33372">
    <property type="match status" value="1"/>
</dbReference>
<evidence type="ECO:0000256" key="1">
    <source>
        <dbReference type="SAM" id="Phobius"/>
    </source>
</evidence>
<keyword evidence="3" id="KW-1185">Reference proteome</keyword>
<feature type="transmembrane region" description="Helical" evidence="1">
    <location>
        <begin position="75"/>
        <end position="93"/>
    </location>
</feature>
<dbReference type="AlphaFoldDB" id="A0AAN9RM03"/>
<dbReference type="Proteomes" id="UP001386955">
    <property type="component" value="Unassembled WGS sequence"/>
</dbReference>
<dbReference type="InterPro" id="IPR021788">
    <property type="entry name" value="CPP1-like"/>
</dbReference>
<evidence type="ECO:0000313" key="3">
    <source>
        <dbReference type="Proteomes" id="UP001386955"/>
    </source>
</evidence>